<evidence type="ECO:0000256" key="2">
    <source>
        <dbReference type="ARBA" id="ARBA00022478"/>
    </source>
</evidence>
<sequence>MEPVSPPREKKHYLCGVFDTLTPDMELICDALIENKQISSDIIDDEILITSPAPQARLVLGFRKLLRLYADGLLPPDHPALALMKSICYVRILEFELDTSIEYRKAEDFFDVVTLGRKTWGLRAINDVQSAKENVVNSVRDVVDFFTLSRVREEYVNLVDSTWQQDKSLDWMTFRDDWNLIMVAAVRKYAYVKILNAALVTTKSKLTPIMKQLDELLHEIDFLFLSFDGLKRLILLLTEKLRKVLGESLGAKLVPAVSPARKPLGEDDMEKLLQTVKYTHVYHTIGDAAVRRIRSKLEKQLKGIQIEPVFIQQLETMLATKFKAAFVPVGYKVGMIAAQAVGENASQAGLRSFHHAGITGDTGFDRILHVTDMSNKNPFTIVALKDMKVSRVVATEEPKKEYVRVPATIQQANHYANMIESITLKDLCTFHIGKSGAHVAEPSSIFKGTPIFTREAGGWQDRYTSLLKALGVVGAELKSTSTKTKKAGLDAPDWFIRAECKRDIMFQRRISMEMIATAIEKKISDARVIISDILQGEIDIYVSTSSTNVPAEIYRFLRVKTVTLLKGIQVQGIDGFEKAIVEKYDIIKFITHAEQAGPNVYVHFSEQDVAYNGVTETQILSLLKLKSDGAEVGRHQNLPGRVFYVNQREKDTFMKRLRQQEAVRLKNAVVKPLEKQGNSLVVQLNRDLLRGEHGISRAVLSDFFHQQALKAKQFSSAQIVFDPNSFKVTISDNPDFNANTLKTEIDALKVEELATEILGDEVVISGLQTANITVLQNLIDSYQGTVKARVSTVSGKGKTFRLSLAPLPATEIWNQLEAIKDSCPEIFTEFVSSKQAIADRYRILTRGKDTIALSMLPFVNIYATIPSTPVEIFEHFDIEATRTYVANELVLNAGSKVGNRHLGLLADTLTYMGVPVKMRLSGKVATESGVLATAAFQEAFRILVDASASATADSLKSNMGQTLVGNFRLGLQGGKQVTTETKLDSAIDMLNEGKVSHNRPAKRKEVVKKRVQQKEQTVVDIDAIADLFRDTKQ</sequence>
<dbReference type="PANTHER" id="PTHR19376">
    <property type="entry name" value="DNA-DIRECTED RNA POLYMERASE"/>
    <property type="match status" value="1"/>
</dbReference>
<evidence type="ECO:0000256" key="5">
    <source>
        <dbReference type="ARBA" id="ARBA00023163"/>
    </source>
</evidence>
<dbReference type="SUPFAM" id="SSF64484">
    <property type="entry name" value="beta and beta-prime subunits of DNA dependent RNA-polymerase"/>
    <property type="match status" value="1"/>
</dbReference>
<dbReference type="Pfam" id="PF04998">
    <property type="entry name" value="RNA_pol_Rpb1_5"/>
    <property type="match status" value="1"/>
</dbReference>
<keyword evidence="4" id="KW-0548">Nucleotidyltransferase</keyword>
<evidence type="ECO:0000256" key="3">
    <source>
        <dbReference type="ARBA" id="ARBA00022679"/>
    </source>
</evidence>
<reference evidence="7" key="1">
    <citation type="journal article" date="2020" name="Nature">
        <title>Giant virus diversity and host interactions through global metagenomics.</title>
        <authorList>
            <person name="Schulz F."/>
            <person name="Roux S."/>
            <person name="Paez-Espino D."/>
            <person name="Jungbluth S."/>
            <person name="Walsh D.A."/>
            <person name="Denef V.J."/>
            <person name="McMahon K.D."/>
            <person name="Konstantinidis K.T."/>
            <person name="Eloe-Fadrosh E.A."/>
            <person name="Kyrpides N.C."/>
            <person name="Woyke T."/>
        </authorList>
    </citation>
    <scope>NUCLEOTIDE SEQUENCE</scope>
    <source>
        <strain evidence="7">GVMAG-M-3300021079-18</strain>
    </source>
</reference>
<dbReference type="GO" id="GO:0003899">
    <property type="term" value="F:DNA-directed RNA polymerase activity"/>
    <property type="evidence" value="ECO:0007669"/>
    <property type="project" value="UniProtKB-EC"/>
</dbReference>
<organism evidence="7">
    <name type="scientific">viral metagenome</name>
    <dbReference type="NCBI Taxonomy" id="1070528"/>
    <lineage>
        <taxon>unclassified sequences</taxon>
        <taxon>metagenomes</taxon>
        <taxon>organismal metagenomes</taxon>
    </lineage>
</organism>
<keyword evidence="5" id="KW-0804">Transcription</keyword>
<dbReference type="InterPro" id="IPR045867">
    <property type="entry name" value="DNA-dir_RpoC_beta_prime"/>
</dbReference>
<dbReference type="AlphaFoldDB" id="A0A6C0CHY7"/>
<dbReference type="GO" id="GO:0003677">
    <property type="term" value="F:DNA binding"/>
    <property type="evidence" value="ECO:0007669"/>
    <property type="project" value="InterPro"/>
</dbReference>
<dbReference type="EC" id="2.7.7.6" evidence="1"/>
<dbReference type="InterPro" id="IPR007081">
    <property type="entry name" value="RNA_pol_Rpb1_5"/>
</dbReference>
<feature type="domain" description="RNA polymerase Rpb1" evidence="6">
    <location>
        <begin position="272"/>
        <end position="922"/>
    </location>
</feature>
<evidence type="ECO:0000313" key="7">
    <source>
        <dbReference type="EMBL" id="QHT03490.1"/>
    </source>
</evidence>
<keyword evidence="3" id="KW-0808">Transferase</keyword>
<dbReference type="EMBL" id="MN739412">
    <property type="protein sequence ID" value="QHT03490.1"/>
    <property type="molecule type" value="Genomic_DNA"/>
</dbReference>
<evidence type="ECO:0000259" key="6">
    <source>
        <dbReference type="Pfam" id="PF04998"/>
    </source>
</evidence>
<proteinExistence type="predicted"/>
<dbReference type="GO" id="GO:0006351">
    <property type="term" value="P:DNA-templated transcription"/>
    <property type="evidence" value="ECO:0007669"/>
    <property type="project" value="InterPro"/>
</dbReference>
<dbReference type="GO" id="GO:0000428">
    <property type="term" value="C:DNA-directed RNA polymerase complex"/>
    <property type="evidence" value="ECO:0007669"/>
    <property type="project" value="UniProtKB-KW"/>
</dbReference>
<keyword evidence="2" id="KW-0240">DNA-directed RNA polymerase</keyword>
<name>A0A6C0CHY7_9ZZZZ</name>
<protein>
    <recommendedName>
        <fullName evidence="1">DNA-directed RNA polymerase</fullName>
        <ecNumber evidence="1">2.7.7.6</ecNumber>
    </recommendedName>
</protein>
<accession>A0A6C0CHY7</accession>
<evidence type="ECO:0000256" key="1">
    <source>
        <dbReference type="ARBA" id="ARBA00012418"/>
    </source>
</evidence>
<evidence type="ECO:0000256" key="4">
    <source>
        <dbReference type="ARBA" id="ARBA00022695"/>
    </source>
</evidence>